<dbReference type="SUPFAM" id="SSF46785">
    <property type="entry name" value="Winged helix' DNA-binding domain"/>
    <property type="match status" value="1"/>
</dbReference>
<dbReference type="SUPFAM" id="SSF48008">
    <property type="entry name" value="GntR ligand-binding domain-like"/>
    <property type="match status" value="1"/>
</dbReference>
<dbReference type="InterPro" id="IPR008920">
    <property type="entry name" value="TF_FadR/GntR_C"/>
</dbReference>
<organism evidence="5 6">
    <name type="scientific">Neoroseomonas alkaliterrae</name>
    <dbReference type="NCBI Taxonomy" id="1452450"/>
    <lineage>
        <taxon>Bacteria</taxon>
        <taxon>Pseudomonadati</taxon>
        <taxon>Pseudomonadota</taxon>
        <taxon>Alphaproteobacteria</taxon>
        <taxon>Acetobacterales</taxon>
        <taxon>Acetobacteraceae</taxon>
        <taxon>Neoroseomonas</taxon>
    </lineage>
</organism>
<dbReference type="Pfam" id="PF00392">
    <property type="entry name" value="GntR"/>
    <property type="match status" value="1"/>
</dbReference>
<dbReference type="RefSeq" id="WP_211842354.1">
    <property type="nucleotide sequence ID" value="NZ_JAAEDJ010000021.1"/>
</dbReference>
<proteinExistence type="predicted"/>
<dbReference type="Proteomes" id="UP000562254">
    <property type="component" value="Unassembled WGS sequence"/>
</dbReference>
<dbReference type="PRINTS" id="PR00033">
    <property type="entry name" value="HTHASNC"/>
</dbReference>
<name>A0A840Y4Y9_9PROT</name>
<gene>
    <name evidence="5" type="ORF">FHS88_003584</name>
</gene>
<keyword evidence="6" id="KW-1185">Reference proteome</keyword>
<keyword evidence="2 5" id="KW-0238">DNA-binding</keyword>
<dbReference type="SMART" id="SM00345">
    <property type="entry name" value="HTH_GNTR"/>
    <property type="match status" value="1"/>
</dbReference>
<feature type="domain" description="HTH gntR-type" evidence="4">
    <location>
        <begin position="37"/>
        <end position="104"/>
    </location>
</feature>
<evidence type="ECO:0000313" key="6">
    <source>
        <dbReference type="Proteomes" id="UP000562254"/>
    </source>
</evidence>
<dbReference type="PRINTS" id="PR00035">
    <property type="entry name" value="HTHGNTR"/>
</dbReference>
<dbReference type="EMBL" id="JACIJE010000012">
    <property type="protein sequence ID" value="MBB5691427.1"/>
    <property type="molecule type" value="Genomic_DNA"/>
</dbReference>
<protein>
    <submittedName>
        <fullName evidence="5">DNA-binding GntR family transcriptional regulator</fullName>
    </submittedName>
</protein>
<dbReference type="InterPro" id="IPR000524">
    <property type="entry name" value="Tscrpt_reg_HTH_GntR"/>
</dbReference>
<dbReference type="InterPro" id="IPR011711">
    <property type="entry name" value="GntR_C"/>
</dbReference>
<evidence type="ECO:0000259" key="4">
    <source>
        <dbReference type="PROSITE" id="PS50949"/>
    </source>
</evidence>
<dbReference type="SMART" id="SM00895">
    <property type="entry name" value="FCD"/>
    <property type="match status" value="1"/>
</dbReference>
<evidence type="ECO:0000256" key="2">
    <source>
        <dbReference type="ARBA" id="ARBA00023125"/>
    </source>
</evidence>
<evidence type="ECO:0000313" key="5">
    <source>
        <dbReference type="EMBL" id="MBB5691427.1"/>
    </source>
</evidence>
<keyword evidence="3" id="KW-0804">Transcription</keyword>
<evidence type="ECO:0000256" key="1">
    <source>
        <dbReference type="ARBA" id="ARBA00023015"/>
    </source>
</evidence>
<dbReference type="PROSITE" id="PS50949">
    <property type="entry name" value="HTH_GNTR"/>
    <property type="match status" value="1"/>
</dbReference>
<dbReference type="Gene3D" id="1.10.10.10">
    <property type="entry name" value="Winged helix-like DNA-binding domain superfamily/Winged helix DNA-binding domain"/>
    <property type="match status" value="1"/>
</dbReference>
<dbReference type="InterPro" id="IPR036390">
    <property type="entry name" value="WH_DNA-bd_sf"/>
</dbReference>
<dbReference type="AlphaFoldDB" id="A0A840Y4Y9"/>
<dbReference type="GO" id="GO:0043565">
    <property type="term" value="F:sequence-specific DNA binding"/>
    <property type="evidence" value="ECO:0007669"/>
    <property type="project" value="InterPro"/>
</dbReference>
<keyword evidence="1" id="KW-0805">Transcription regulation</keyword>
<dbReference type="Pfam" id="PF07729">
    <property type="entry name" value="FCD"/>
    <property type="match status" value="1"/>
</dbReference>
<dbReference type="GO" id="GO:0003700">
    <property type="term" value="F:DNA-binding transcription factor activity"/>
    <property type="evidence" value="ECO:0007669"/>
    <property type="project" value="InterPro"/>
</dbReference>
<dbReference type="PANTHER" id="PTHR43537">
    <property type="entry name" value="TRANSCRIPTIONAL REGULATOR, GNTR FAMILY"/>
    <property type="match status" value="1"/>
</dbReference>
<dbReference type="PANTHER" id="PTHR43537:SF49">
    <property type="entry name" value="TRANSCRIPTIONAL REGULATORY PROTEIN"/>
    <property type="match status" value="1"/>
</dbReference>
<reference evidence="5 6" key="1">
    <citation type="submission" date="2020-08" db="EMBL/GenBank/DDBJ databases">
        <title>Genomic Encyclopedia of Type Strains, Phase IV (KMG-IV): sequencing the most valuable type-strain genomes for metagenomic binning, comparative biology and taxonomic classification.</title>
        <authorList>
            <person name="Goeker M."/>
        </authorList>
    </citation>
    <scope>NUCLEOTIDE SEQUENCE [LARGE SCALE GENOMIC DNA]</scope>
    <source>
        <strain evidence="5 6">DSM 25895</strain>
    </source>
</reference>
<dbReference type="Gene3D" id="1.20.120.530">
    <property type="entry name" value="GntR ligand-binding domain-like"/>
    <property type="match status" value="1"/>
</dbReference>
<dbReference type="InterPro" id="IPR036388">
    <property type="entry name" value="WH-like_DNA-bd_sf"/>
</dbReference>
<accession>A0A840Y4Y9</accession>
<dbReference type="CDD" id="cd07377">
    <property type="entry name" value="WHTH_GntR"/>
    <property type="match status" value="1"/>
</dbReference>
<dbReference type="InterPro" id="IPR000485">
    <property type="entry name" value="AsnC-type_HTH_dom"/>
</dbReference>
<evidence type="ECO:0000256" key="3">
    <source>
        <dbReference type="ARBA" id="ARBA00023163"/>
    </source>
</evidence>
<comment type="caution">
    <text evidence="5">The sequence shown here is derived from an EMBL/GenBank/DDBJ whole genome shotgun (WGS) entry which is preliminary data.</text>
</comment>
<sequence>MRKTAAASPLQPALSAFRAAARPGYRAGMDGGPTSSRDLGQEAYARIREAIRAGALAPGERLTETDLAARFGVSRTPVRQAIARLEAEGLVTHEPRRGLAVTRPDHQQVVELYVMREVLEGAAARLAAQHASETEIAAMAEIVEQEPACFGDGEALAQVNQRLHGLLYLAAHNRYLLRSLEQLAATMSLLPTLLTRGGRAEQAHAEHRAILEAIIRRDGDAAETAARAHARAAQKHRLAWMVGTVGVPVAVPGGRR</sequence>